<evidence type="ECO:0000256" key="4">
    <source>
        <dbReference type="ARBA" id="ARBA00022840"/>
    </source>
</evidence>
<evidence type="ECO:0000256" key="2">
    <source>
        <dbReference type="ARBA" id="ARBA00022741"/>
    </source>
</evidence>
<dbReference type="InterPro" id="IPR008271">
    <property type="entry name" value="Ser/Thr_kinase_AS"/>
</dbReference>
<dbReference type="Proteomes" id="UP001432027">
    <property type="component" value="Unassembled WGS sequence"/>
</dbReference>
<dbReference type="Pfam" id="PF00069">
    <property type="entry name" value="Pkinase"/>
    <property type="match status" value="1"/>
</dbReference>
<dbReference type="GO" id="GO:0004694">
    <property type="term" value="F:eukaryotic translation initiation factor 2alpha kinase activity"/>
    <property type="evidence" value="ECO:0007669"/>
    <property type="project" value="TreeGrafter"/>
</dbReference>
<sequence>MINFCSNYFLTGFSPEKVIGIGTFGCVLKVKHRAYCLYSTCALKMISLKSRVELEKTLDEVSRMERLSHPGIVRYQNAWLENLSEEGKRSVAKSVSNFEEYFHQLCNESLAEWRSRNPYRDLDQMKSWFQHIITALEYIHSQNIFHRDLKPSNILVASEKVVKI</sequence>
<reference evidence="9" key="1">
    <citation type="submission" date="2023-10" db="EMBL/GenBank/DDBJ databases">
        <title>Genome assembly of Pristionchus species.</title>
        <authorList>
            <person name="Yoshida K."/>
            <person name="Sommer R.J."/>
        </authorList>
    </citation>
    <scope>NUCLEOTIDE SEQUENCE</scope>
    <source>
        <strain evidence="9">RS0144</strain>
    </source>
</reference>
<gene>
    <name evidence="9" type="ORF">PENTCL1PPCAC_9066</name>
</gene>
<comment type="caution">
    <text evidence="9">The sequence shown here is derived from an EMBL/GenBank/DDBJ whole genome shotgun (WGS) entry which is preliminary data.</text>
</comment>
<feature type="domain" description="Protein kinase" evidence="8">
    <location>
        <begin position="13"/>
        <end position="164"/>
    </location>
</feature>
<protein>
    <recommendedName>
        <fullName evidence="8">Protein kinase domain-containing protein</fullName>
    </recommendedName>
</protein>
<comment type="similarity">
    <text evidence="5">Belongs to the protein kinase superfamily. Ser/Thr protein kinase family. GCN2 subfamily.</text>
</comment>
<dbReference type="PROSITE" id="PS00107">
    <property type="entry name" value="PROTEIN_KINASE_ATP"/>
    <property type="match status" value="1"/>
</dbReference>
<dbReference type="InterPro" id="IPR017441">
    <property type="entry name" value="Protein_kinase_ATP_BS"/>
</dbReference>
<accession>A0AAV5SU55</accession>
<dbReference type="PROSITE" id="PS00108">
    <property type="entry name" value="PROTEIN_KINASE_ST"/>
    <property type="match status" value="1"/>
</dbReference>
<evidence type="ECO:0000256" key="7">
    <source>
        <dbReference type="RuleBase" id="RU000304"/>
    </source>
</evidence>
<dbReference type="AlphaFoldDB" id="A0AAV5SU55"/>
<dbReference type="GO" id="GO:0005634">
    <property type="term" value="C:nucleus"/>
    <property type="evidence" value="ECO:0007669"/>
    <property type="project" value="TreeGrafter"/>
</dbReference>
<dbReference type="InterPro" id="IPR050339">
    <property type="entry name" value="CC_SR_Kinase"/>
</dbReference>
<evidence type="ECO:0000313" key="10">
    <source>
        <dbReference type="Proteomes" id="UP001432027"/>
    </source>
</evidence>
<dbReference type="PROSITE" id="PS50011">
    <property type="entry name" value="PROTEIN_KINASE_DOM"/>
    <property type="match status" value="1"/>
</dbReference>
<evidence type="ECO:0000256" key="6">
    <source>
        <dbReference type="PROSITE-ProRule" id="PRU10141"/>
    </source>
</evidence>
<dbReference type="SMART" id="SM00220">
    <property type="entry name" value="S_TKc"/>
    <property type="match status" value="1"/>
</dbReference>
<dbReference type="PANTHER" id="PTHR11042">
    <property type="entry name" value="EUKARYOTIC TRANSLATION INITIATION FACTOR 2-ALPHA KINASE EIF2-ALPHA KINASE -RELATED"/>
    <property type="match status" value="1"/>
</dbReference>
<evidence type="ECO:0000256" key="5">
    <source>
        <dbReference type="ARBA" id="ARBA00037982"/>
    </source>
</evidence>
<evidence type="ECO:0000259" key="8">
    <source>
        <dbReference type="PROSITE" id="PS50011"/>
    </source>
</evidence>
<dbReference type="GO" id="GO:0005524">
    <property type="term" value="F:ATP binding"/>
    <property type="evidence" value="ECO:0007669"/>
    <property type="project" value="UniProtKB-UniRule"/>
</dbReference>
<dbReference type="PANTHER" id="PTHR11042:SF91">
    <property type="entry name" value="EUKARYOTIC TRANSLATION INITIATION FACTOR 2-ALPHA KINASE"/>
    <property type="match status" value="1"/>
</dbReference>
<evidence type="ECO:0000256" key="1">
    <source>
        <dbReference type="ARBA" id="ARBA00022679"/>
    </source>
</evidence>
<feature type="non-terminal residue" evidence="9">
    <location>
        <position position="164"/>
    </location>
</feature>
<keyword evidence="4 6" id="KW-0067">ATP-binding</keyword>
<dbReference type="Gene3D" id="3.30.200.20">
    <property type="entry name" value="Phosphorylase Kinase, domain 1"/>
    <property type="match status" value="1"/>
</dbReference>
<keyword evidence="3" id="KW-0418">Kinase</keyword>
<feature type="binding site" evidence="6">
    <location>
        <position position="44"/>
    </location>
    <ligand>
        <name>ATP</name>
        <dbReference type="ChEBI" id="CHEBI:30616"/>
    </ligand>
</feature>
<proteinExistence type="inferred from homology"/>
<dbReference type="Gene3D" id="1.10.510.10">
    <property type="entry name" value="Transferase(Phosphotransferase) domain 1"/>
    <property type="match status" value="1"/>
</dbReference>
<dbReference type="SUPFAM" id="SSF56112">
    <property type="entry name" value="Protein kinase-like (PK-like)"/>
    <property type="match status" value="1"/>
</dbReference>
<dbReference type="InterPro" id="IPR000719">
    <property type="entry name" value="Prot_kinase_dom"/>
</dbReference>
<dbReference type="GO" id="GO:0005737">
    <property type="term" value="C:cytoplasm"/>
    <property type="evidence" value="ECO:0007669"/>
    <property type="project" value="TreeGrafter"/>
</dbReference>
<keyword evidence="7" id="KW-0723">Serine/threonine-protein kinase</keyword>
<keyword evidence="1" id="KW-0808">Transferase</keyword>
<dbReference type="EMBL" id="BTSX01000002">
    <property type="protein sequence ID" value="GMS86891.1"/>
    <property type="molecule type" value="Genomic_DNA"/>
</dbReference>
<evidence type="ECO:0000313" key="9">
    <source>
        <dbReference type="EMBL" id="GMS86891.1"/>
    </source>
</evidence>
<keyword evidence="10" id="KW-1185">Reference proteome</keyword>
<organism evidence="9 10">
    <name type="scientific">Pristionchus entomophagus</name>
    <dbReference type="NCBI Taxonomy" id="358040"/>
    <lineage>
        <taxon>Eukaryota</taxon>
        <taxon>Metazoa</taxon>
        <taxon>Ecdysozoa</taxon>
        <taxon>Nematoda</taxon>
        <taxon>Chromadorea</taxon>
        <taxon>Rhabditida</taxon>
        <taxon>Rhabditina</taxon>
        <taxon>Diplogasteromorpha</taxon>
        <taxon>Diplogasteroidea</taxon>
        <taxon>Neodiplogasteridae</taxon>
        <taxon>Pristionchus</taxon>
    </lineage>
</organism>
<keyword evidence="2 6" id="KW-0547">Nucleotide-binding</keyword>
<evidence type="ECO:0000256" key="3">
    <source>
        <dbReference type="ARBA" id="ARBA00022777"/>
    </source>
</evidence>
<name>A0AAV5SU55_9BILA</name>
<dbReference type="InterPro" id="IPR011009">
    <property type="entry name" value="Kinase-like_dom_sf"/>
</dbReference>